<dbReference type="Proteomes" id="UP001257659">
    <property type="component" value="Unassembled WGS sequence"/>
</dbReference>
<protein>
    <recommendedName>
        <fullName evidence="4">Gliding motility protein RemB</fullName>
    </recommendedName>
</protein>
<dbReference type="EMBL" id="JAVDQA010000008">
    <property type="protein sequence ID" value="MDR6301851.1"/>
    <property type="molecule type" value="Genomic_DNA"/>
</dbReference>
<keyword evidence="1" id="KW-0732">Signal</keyword>
<evidence type="ECO:0000313" key="2">
    <source>
        <dbReference type="EMBL" id="MDR6301851.1"/>
    </source>
</evidence>
<reference evidence="2 3" key="1">
    <citation type="submission" date="2023-07" db="EMBL/GenBank/DDBJ databases">
        <title>Genomic Encyclopedia of Type Strains, Phase IV (KMG-IV): sequencing the most valuable type-strain genomes for metagenomic binning, comparative biology and taxonomic classification.</title>
        <authorList>
            <person name="Goeker M."/>
        </authorList>
    </citation>
    <scope>NUCLEOTIDE SEQUENCE [LARGE SCALE GENOMIC DNA]</scope>
    <source>
        <strain evidence="2 3">DSM 102814</strain>
    </source>
</reference>
<accession>A0ABU1K965</accession>
<keyword evidence="3" id="KW-1185">Reference proteome</keyword>
<evidence type="ECO:0008006" key="4">
    <source>
        <dbReference type="Google" id="ProtNLM"/>
    </source>
</evidence>
<evidence type="ECO:0000313" key="3">
    <source>
        <dbReference type="Proteomes" id="UP001257659"/>
    </source>
</evidence>
<name>A0ABU1K965_9FLAO</name>
<proteinExistence type="predicted"/>
<organism evidence="2 3">
    <name type="scientific">Mesonia maritima</name>
    <dbReference type="NCBI Taxonomy" id="1793873"/>
    <lineage>
        <taxon>Bacteria</taxon>
        <taxon>Pseudomonadati</taxon>
        <taxon>Bacteroidota</taxon>
        <taxon>Flavobacteriia</taxon>
        <taxon>Flavobacteriales</taxon>
        <taxon>Flavobacteriaceae</taxon>
        <taxon>Mesonia</taxon>
    </lineage>
</organism>
<feature type="signal peptide" evidence="1">
    <location>
        <begin position="1"/>
        <end position="20"/>
    </location>
</feature>
<comment type="caution">
    <text evidence="2">The sequence shown here is derived from an EMBL/GenBank/DDBJ whole genome shotgun (WGS) entry which is preliminary data.</text>
</comment>
<evidence type="ECO:0000256" key="1">
    <source>
        <dbReference type="SAM" id="SignalP"/>
    </source>
</evidence>
<sequence length="345" mass="38830">MKTKIILAFAVFAFTFNLKAQNLGTFKPAENIYGKREFKKFQKRAYIANFSVNFEFYKEAVDKKAKGGFGRSIKNAAKAEAAIGLSTLSREMIQEKTNALYQELVTKLQQGGYEIITPEEAGKTEIYEGWEKYTGPQLSETNMTGVLKAIPENFSFYYNPKKIDFLNQINQKLSKEMNDALVVNVELNFMFSETGDNWLRGNGAQVKLFVNYRLVDNYTVTDKKTNSGITSLFDKSKQAKGLSSYINFTQGKNKIGGSALASYDGGLKQSLEIEGVLEKEKVVAYSAQTQATATLQNPVVVIRGDNYASKTKWLEPDPKKYAEGLYMAGHQFLDYHISEFLDQTN</sequence>
<dbReference type="RefSeq" id="WP_309729692.1">
    <property type="nucleotide sequence ID" value="NZ_JAVDQA010000008.1"/>
</dbReference>
<gene>
    <name evidence="2" type="ORF">GGR31_002523</name>
</gene>
<feature type="chain" id="PRO_5047218609" description="Gliding motility protein RemB" evidence="1">
    <location>
        <begin position="21"/>
        <end position="345"/>
    </location>
</feature>